<reference evidence="3 4" key="1">
    <citation type="journal article" date="2013" name="Mar. Genomics">
        <title>Expression of sulfatases in Rhodopirellula baltica and the diversity of sulfatases in the genus Rhodopirellula.</title>
        <authorList>
            <person name="Wegner C.E."/>
            <person name="Richter-Heitmann T."/>
            <person name="Klindworth A."/>
            <person name="Klockow C."/>
            <person name="Richter M."/>
            <person name="Achstetter T."/>
            <person name="Glockner F.O."/>
            <person name="Harder J."/>
        </authorList>
    </citation>
    <scope>NUCLEOTIDE SEQUENCE [LARGE SCALE GENOMIC DNA]</scope>
    <source>
        <strain evidence="3 4">WH47</strain>
    </source>
</reference>
<dbReference type="PATRIC" id="fig|991778.3.peg.2603"/>
<feature type="region of interest" description="Disordered" evidence="1">
    <location>
        <begin position="1"/>
        <end position="42"/>
    </location>
</feature>
<evidence type="ECO:0000256" key="1">
    <source>
        <dbReference type="SAM" id="MobiDB-lite"/>
    </source>
</evidence>
<dbReference type="AlphaFoldDB" id="F2ARW2"/>
<organism evidence="3 4">
    <name type="scientific">Rhodopirellula baltica WH47</name>
    <dbReference type="NCBI Taxonomy" id="991778"/>
    <lineage>
        <taxon>Bacteria</taxon>
        <taxon>Pseudomonadati</taxon>
        <taxon>Planctomycetota</taxon>
        <taxon>Planctomycetia</taxon>
        <taxon>Pirellulales</taxon>
        <taxon>Pirellulaceae</taxon>
        <taxon>Rhodopirellula</taxon>
    </lineage>
</organism>
<comment type="caution">
    <text evidence="3">The sequence shown here is derived from an EMBL/GenBank/DDBJ whole genome shotgun (WGS) entry which is preliminary data.</text>
</comment>
<evidence type="ECO:0000313" key="4">
    <source>
        <dbReference type="Proteomes" id="UP000006222"/>
    </source>
</evidence>
<keyword evidence="2" id="KW-1133">Transmembrane helix</keyword>
<dbReference type="RefSeq" id="WP_007326373.1">
    <property type="nucleotide sequence ID" value="NZ_AFAR01000133.1"/>
</dbReference>
<evidence type="ECO:0000256" key="2">
    <source>
        <dbReference type="SAM" id="Phobius"/>
    </source>
</evidence>
<dbReference type="EMBL" id="AFAR01000133">
    <property type="protein sequence ID" value="EGF27612.1"/>
    <property type="molecule type" value="Genomic_DNA"/>
</dbReference>
<feature type="compositionally biased region" description="Acidic residues" evidence="1">
    <location>
        <begin position="19"/>
        <end position="42"/>
    </location>
</feature>
<keyword evidence="2" id="KW-0812">Transmembrane</keyword>
<dbReference type="Proteomes" id="UP000006222">
    <property type="component" value="Unassembled WGS sequence"/>
</dbReference>
<feature type="compositionally biased region" description="Polar residues" evidence="1">
    <location>
        <begin position="1"/>
        <end position="14"/>
    </location>
</feature>
<name>F2ARW2_RHOBT</name>
<feature type="transmembrane region" description="Helical" evidence="2">
    <location>
        <begin position="75"/>
        <end position="95"/>
    </location>
</feature>
<proteinExistence type="predicted"/>
<sequence length="96" mass="11184">MNQARANPTSEIQHSMSNDWDDDSWQSSYDDELDEDAVEGEEYSVDWDDDSYDEFLAREFPDSTNRKDWAGGRPLWHLTVWVVLAVFVGGFLLMLF</sequence>
<keyword evidence="2" id="KW-0472">Membrane</keyword>
<evidence type="ECO:0000313" key="3">
    <source>
        <dbReference type="EMBL" id="EGF27612.1"/>
    </source>
</evidence>
<protein>
    <submittedName>
        <fullName evidence="3">Uncharacterized protein</fullName>
    </submittedName>
</protein>
<accession>F2ARW2</accession>
<gene>
    <name evidence="3" type="ORF">RBWH47_04376</name>
</gene>